<gene>
    <name evidence="1" type="ORF">PS862_02694</name>
</gene>
<organism evidence="1 2">
    <name type="scientific">Pseudomonas fluorescens</name>
    <dbReference type="NCBI Taxonomy" id="294"/>
    <lineage>
        <taxon>Bacteria</taxon>
        <taxon>Pseudomonadati</taxon>
        <taxon>Pseudomonadota</taxon>
        <taxon>Gammaproteobacteria</taxon>
        <taxon>Pseudomonadales</taxon>
        <taxon>Pseudomonadaceae</taxon>
        <taxon>Pseudomonas</taxon>
    </lineage>
</organism>
<name>A0A5E7KDN3_PSEFL</name>
<protein>
    <submittedName>
        <fullName evidence="1">Uncharacterized protein</fullName>
    </submittedName>
</protein>
<evidence type="ECO:0000313" key="1">
    <source>
        <dbReference type="EMBL" id="VVO98044.1"/>
    </source>
</evidence>
<sequence>MSSPDLSELLAQVTEIVERAGVLLSEEWNRPDGPRGWGDKAVIFGGKKRATSSLGTLGVGL</sequence>
<dbReference type="Proteomes" id="UP000385207">
    <property type="component" value="Unassembled WGS sequence"/>
</dbReference>
<reference evidence="1 2" key="1">
    <citation type="submission" date="2019-09" db="EMBL/GenBank/DDBJ databases">
        <authorList>
            <person name="Chandra G."/>
            <person name="Truman W A."/>
        </authorList>
    </citation>
    <scope>NUCLEOTIDE SEQUENCE [LARGE SCALE GENOMIC DNA]</scope>
    <source>
        <strain evidence="1">PS862</strain>
    </source>
</reference>
<evidence type="ECO:0000313" key="2">
    <source>
        <dbReference type="Proteomes" id="UP000385207"/>
    </source>
</evidence>
<proteinExistence type="predicted"/>
<dbReference type="AlphaFoldDB" id="A0A5E7KDN3"/>
<dbReference type="EMBL" id="CABVII010000010">
    <property type="protein sequence ID" value="VVO98044.1"/>
    <property type="molecule type" value="Genomic_DNA"/>
</dbReference>
<accession>A0A5E7KDN3</accession>